<name>A0A6F9EXY1_9CAUD</name>
<evidence type="ECO:0000313" key="2">
    <source>
        <dbReference type="Proteomes" id="UP000502150"/>
    </source>
</evidence>
<accession>A0A6F9EXY1</accession>
<evidence type="ECO:0000313" key="1">
    <source>
        <dbReference type="EMBL" id="CAB3775473.1"/>
    </source>
</evidence>
<reference evidence="1 2" key="1">
    <citation type="submission" date="2020-04" db="EMBL/GenBank/DDBJ databases">
        <authorList>
            <person name="Manzano-Marin A."/>
            <person name="Manzano-Marin A."/>
        </authorList>
    </citation>
    <scope>NUCLEOTIDE SEQUENCE [LARGE SCALE GENOMIC DNA]</scope>
    <source>
        <strain evidence="1 2">HaErgrossulariae-3692</strain>
    </source>
</reference>
<dbReference type="Proteomes" id="UP000502150">
    <property type="component" value="Chromosome"/>
</dbReference>
<proteinExistence type="predicted"/>
<organism evidence="1 2">
    <name type="scientific">Bacteriophage APSE-2</name>
    <dbReference type="NCBI Taxonomy" id="340054"/>
    <lineage>
        <taxon>Viruses</taxon>
        <taxon>Duplodnaviria</taxon>
        <taxon>Heunggongvirae</taxon>
        <taxon>Uroviricota</taxon>
        <taxon>Caudoviricetes</taxon>
        <taxon>Sendosyvirus</taxon>
        <taxon>Sendosyvirus APSE2</taxon>
    </lineage>
</organism>
<protein>
    <submittedName>
        <fullName evidence="1">Uncharacterized protein</fullName>
    </submittedName>
</protein>
<sequence precursor="true">MSFFKSILALLIIIVVPLNSYAVQQCITDGVVTELRIGSHDAHLNECPDSGGCIYFRYSEDDQIKLNYVHYLTNLNDNEKGFAMYDILKTSLLTGAKINAWSSINRCNFSRSIGMSVDSISLSN</sequence>
<gene>
    <name evidence="1" type="ORF">APERGRSR3692_25</name>
</gene>
<dbReference type="EMBL" id="LR794152">
    <property type="protein sequence ID" value="CAB3775473.1"/>
    <property type="molecule type" value="Genomic_DNA"/>
</dbReference>